<dbReference type="AlphaFoldDB" id="A0A0X1T5Z2"/>
<keyword evidence="1" id="KW-0472">Membrane</keyword>
<evidence type="ECO:0000313" key="2">
    <source>
        <dbReference type="EMBL" id="AMB87516.1"/>
    </source>
</evidence>
<dbReference type="Proteomes" id="UP000063229">
    <property type="component" value="Chromosome"/>
</dbReference>
<gene>
    <name evidence="2" type="ORF">AWM79_20355</name>
</gene>
<accession>A0A0X1T5Z2</accession>
<dbReference type="RefSeq" id="WP_060783643.1">
    <property type="nucleotide sequence ID" value="NZ_CP014135.1"/>
</dbReference>
<keyword evidence="3" id="KW-1185">Reference proteome</keyword>
<name>A0A0X1T5Z2_PSEAA</name>
<evidence type="ECO:0000313" key="3">
    <source>
        <dbReference type="Proteomes" id="UP000063229"/>
    </source>
</evidence>
<evidence type="ECO:0000256" key="1">
    <source>
        <dbReference type="SAM" id="Phobius"/>
    </source>
</evidence>
<keyword evidence="1" id="KW-0812">Transmembrane</keyword>
<keyword evidence="1" id="KW-1133">Transmembrane helix</keyword>
<feature type="transmembrane region" description="Helical" evidence="1">
    <location>
        <begin position="12"/>
        <end position="31"/>
    </location>
</feature>
<organism evidence="2 3">
    <name type="scientific">Pseudomonas agarici</name>
    <dbReference type="NCBI Taxonomy" id="46677"/>
    <lineage>
        <taxon>Bacteria</taxon>
        <taxon>Pseudomonadati</taxon>
        <taxon>Pseudomonadota</taxon>
        <taxon>Gammaproteobacteria</taxon>
        <taxon>Pseudomonadales</taxon>
        <taxon>Pseudomonadaceae</taxon>
        <taxon>Pseudomonas</taxon>
    </lineage>
</organism>
<reference evidence="2 3" key="1">
    <citation type="submission" date="2016-01" db="EMBL/GenBank/DDBJ databases">
        <authorList>
            <person name="McClelland M."/>
            <person name="Jain A."/>
            <person name="Saraogi P."/>
            <person name="Mendelson R."/>
            <person name="Westerman R."/>
            <person name="SanMiguel P."/>
            <person name="Csonka L."/>
        </authorList>
    </citation>
    <scope>NUCLEOTIDE SEQUENCE [LARGE SCALE GENOMIC DNA]</scope>
    <source>
        <strain evidence="2 3">NCPPB 2472</strain>
    </source>
</reference>
<dbReference type="EMBL" id="CP014135">
    <property type="protein sequence ID" value="AMB87516.1"/>
    <property type="molecule type" value="Genomic_DNA"/>
</dbReference>
<dbReference type="STRING" id="46677.AWM79_20355"/>
<sequence>MIKNTRLYLTTLLQRHPLVAGLAVAVVFTVLLNLHSLFAVATLPILLSVLPCLVMAGMCMKNMKGKTCEQEAAKQPLLSRNINQTTIIDQENRHA</sequence>
<protein>
    <recommendedName>
        <fullName evidence="4">DUF2933 domain-containing protein</fullName>
    </recommendedName>
</protein>
<proteinExistence type="predicted"/>
<evidence type="ECO:0008006" key="4">
    <source>
        <dbReference type="Google" id="ProtNLM"/>
    </source>
</evidence>
<dbReference type="KEGG" id="pagb:AWM79_20355"/>
<feature type="transmembrane region" description="Helical" evidence="1">
    <location>
        <begin position="37"/>
        <end position="56"/>
    </location>
</feature>